<accession>A0AAV2MGK0</accession>
<evidence type="ECO:0000256" key="1">
    <source>
        <dbReference type="SAM" id="MobiDB-lite"/>
    </source>
</evidence>
<proteinExistence type="predicted"/>
<evidence type="ECO:0000313" key="3">
    <source>
        <dbReference type="Proteomes" id="UP001497482"/>
    </source>
</evidence>
<evidence type="ECO:0000313" key="2">
    <source>
        <dbReference type="EMBL" id="CAL1612524.1"/>
    </source>
</evidence>
<feature type="region of interest" description="Disordered" evidence="1">
    <location>
        <begin position="1"/>
        <end position="156"/>
    </location>
</feature>
<protein>
    <submittedName>
        <fullName evidence="2">Uncharacterized protein</fullName>
    </submittedName>
</protein>
<feature type="compositionally biased region" description="Low complexity" evidence="1">
    <location>
        <begin position="30"/>
        <end position="39"/>
    </location>
</feature>
<dbReference type="Proteomes" id="UP001497482">
    <property type="component" value="Chromosome 8"/>
</dbReference>
<feature type="compositionally biased region" description="Basic and acidic residues" evidence="1">
    <location>
        <begin position="73"/>
        <end position="107"/>
    </location>
</feature>
<sequence>MASERKRMKRTISEEAAGGSTEPGVCVRTKSSVSSAVSLKSDRSMEHPPDFSLEAASSKPQEKSLLDSSPRAQDLRAQDLRAQDLRAQDLRAQDLRAQDLRAQDLRPKTSGPKTSGPKTSGPKTSGPKTSGPKTSGPKTSGPKTSERHKVCLFPCL</sequence>
<feature type="compositionally biased region" description="Basic residues" evidence="1">
    <location>
        <begin position="1"/>
        <end position="10"/>
    </location>
</feature>
<name>A0AAV2MGK0_KNICA</name>
<feature type="compositionally biased region" description="Polar residues" evidence="1">
    <location>
        <begin position="111"/>
        <end position="143"/>
    </location>
</feature>
<organism evidence="2 3">
    <name type="scientific">Knipowitschia caucasica</name>
    <name type="common">Caucasian dwarf goby</name>
    <name type="synonym">Pomatoschistus caucasicus</name>
    <dbReference type="NCBI Taxonomy" id="637954"/>
    <lineage>
        <taxon>Eukaryota</taxon>
        <taxon>Metazoa</taxon>
        <taxon>Chordata</taxon>
        <taxon>Craniata</taxon>
        <taxon>Vertebrata</taxon>
        <taxon>Euteleostomi</taxon>
        <taxon>Actinopterygii</taxon>
        <taxon>Neopterygii</taxon>
        <taxon>Teleostei</taxon>
        <taxon>Neoteleostei</taxon>
        <taxon>Acanthomorphata</taxon>
        <taxon>Gobiaria</taxon>
        <taxon>Gobiiformes</taxon>
        <taxon>Gobioidei</taxon>
        <taxon>Gobiidae</taxon>
        <taxon>Gobiinae</taxon>
        <taxon>Knipowitschia</taxon>
    </lineage>
</organism>
<gene>
    <name evidence="2" type="ORF">KC01_LOCUS38839</name>
</gene>
<feature type="compositionally biased region" description="Basic and acidic residues" evidence="1">
    <location>
        <begin position="40"/>
        <end position="49"/>
    </location>
</feature>
<dbReference type="EMBL" id="OZ035830">
    <property type="protein sequence ID" value="CAL1612524.1"/>
    <property type="molecule type" value="Genomic_DNA"/>
</dbReference>
<reference evidence="2 3" key="1">
    <citation type="submission" date="2024-04" db="EMBL/GenBank/DDBJ databases">
        <authorList>
            <person name="Waldvogel A.-M."/>
            <person name="Schoenle A."/>
        </authorList>
    </citation>
    <scope>NUCLEOTIDE SEQUENCE [LARGE SCALE GENOMIC DNA]</scope>
</reference>
<dbReference type="AlphaFoldDB" id="A0AAV2MGK0"/>
<keyword evidence="3" id="KW-1185">Reference proteome</keyword>